<dbReference type="PANTHER" id="PTHR31474">
    <property type="entry name" value="HR-LIKE LESION-INDUCER"/>
    <property type="match status" value="1"/>
</dbReference>
<evidence type="ECO:0000256" key="1">
    <source>
        <dbReference type="SAM" id="Phobius"/>
    </source>
</evidence>
<gene>
    <name evidence="2" type="ORF">LIER_20674</name>
</gene>
<dbReference type="EMBL" id="BAABME010005297">
    <property type="protein sequence ID" value="GAA0165215.1"/>
    <property type="molecule type" value="Genomic_DNA"/>
</dbReference>
<keyword evidence="3" id="KW-1185">Reference proteome</keyword>
<evidence type="ECO:0000313" key="2">
    <source>
        <dbReference type="EMBL" id="GAA0165215.1"/>
    </source>
</evidence>
<proteinExistence type="predicted"/>
<accession>A0AAV3QQR8</accession>
<dbReference type="InterPro" id="IPR008637">
    <property type="entry name" value="HR_lesion"/>
</dbReference>
<dbReference type="Pfam" id="PF05514">
    <property type="entry name" value="HR_lesion"/>
    <property type="match status" value="1"/>
</dbReference>
<dbReference type="PANTHER" id="PTHR31474:SF4">
    <property type="entry name" value="NICOTIANA LESION-INDUCING LIKE"/>
    <property type="match status" value="1"/>
</dbReference>
<feature type="transmembrane region" description="Helical" evidence="1">
    <location>
        <begin position="77"/>
        <end position="101"/>
    </location>
</feature>
<reference evidence="2 3" key="1">
    <citation type="submission" date="2024-01" db="EMBL/GenBank/DDBJ databases">
        <title>The complete chloroplast genome sequence of Lithospermum erythrorhizon: insights into the phylogenetic relationship among Boraginaceae species and the maternal lineages of purple gromwells.</title>
        <authorList>
            <person name="Okada T."/>
            <person name="Watanabe K."/>
        </authorList>
    </citation>
    <scope>NUCLEOTIDE SEQUENCE [LARGE SCALE GENOMIC DNA]</scope>
</reference>
<evidence type="ECO:0000313" key="3">
    <source>
        <dbReference type="Proteomes" id="UP001454036"/>
    </source>
</evidence>
<dbReference type="Proteomes" id="UP001454036">
    <property type="component" value="Unassembled WGS sequence"/>
</dbReference>
<feature type="transmembrane region" description="Helical" evidence="1">
    <location>
        <begin position="6"/>
        <end position="24"/>
    </location>
</feature>
<organism evidence="2 3">
    <name type="scientific">Lithospermum erythrorhizon</name>
    <name type="common">Purple gromwell</name>
    <name type="synonym">Lithospermum officinale var. erythrorhizon</name>
    <dbReference type="NCBI Taxonomy" id="34254"/>
    <lineage>
        <taxon>Eukaryota</taxon>
        <taxon>Viridiplantae</taxon>
        <taxon>Streptophyta</taxon>
        <taxon>Embryophyta</taxon>
        <taxon>Tracheophyta</taxon>
        <taxon>Spermatophyta</taxon>
        <taxon>Magnoliopsida</taxon>
        <taxon>eudicotyledons</taxon>
        <taxon>Gunneridae</taxon>
        <taxon>Pentapetalae</taxon>
        <taxon>asterids</taxon>
        <taxon>lamiids</taxon>
        <taxon>Boraginales</taxon>
        <taxon>Boraginaceae</taxon>
        <taxon>Boraginoideae</taxon>
        <taxon>Lithospermeae</taxon>
        <taxon>Lithospermum</taxon>
    </lineage>
</organism>
<feature type="transmembrane region" description="Helical" evidence="1">
    <location>
        <begin position="121"/>
        <end position="141"/>
    </location>
</feature>
<keyword evidence="1" id="KW-0472">Membrane</keyword>
<sequence>MGFISFLGRVLFASIFILSAWQMFNEFGDDGGSAAKEAVPKLSGIQNLLASKLGGSLTVDARHFVAASMALKGLGGLLFVFGSTFGAYLLIYNLLFTAPILYDFYNYKFGEPEFFELLPEFLQSVAFFGALLFFLGMKSSITRRQLRKKILKSKAA</sequence>
<name>A0AAV3QQR8_LITER</name>
<keyword evidence="1" id="KW-1133">Transmembrane helix</keyword>
<comment type="caution">
    <text evidence="2">The sequence shown here is derived from an EMBL/GenBank/DDBJ whole genome shotgun (WGS) entry which is preliminary data.</text>
</comment>
<dbReference type="AlphaFoldDB" id="A0AAV3QQR8"/>
<protein>
    <submittedName>
        <fullName evidence="2">Uncharacterized protein</fullName>
    </submittedName>
</protein>
<keyword evidence="1" id="KW-0812">Transmembrane</keyword>